<keyword evidence="1" id="KW-0472">Membrane</keyword>
<feature type="transmembrane region" description="Helical" evidence="1">
    <location>
        <begin position="140"/>
        <end position="158"/>
    </location>
</feature>
<sequence length="185" mass="19738">MEAFRCAESSRTVTFDDWTLYLVFAGYFLGAILWFLNRWVGGALLAAGALGTLLSPTLLEDVGVYLSKLFVALVCGAALGFWWFGRRQRPDSNPAPAPEPPITEAQREAKNAQIRLMIGGLFWSGALSFSLEIGRNANPLMAVLFALFFFSLGGIFLPGALSVRVALAAVLAGLAALVGLALGPV</sequence>
<dbReference type="Proteomes" id="UP000240317">
    <property type="component" value="Unassembled WGS sequence"/>
</dbReference>
<feature type="transmembrane region" description="Helical" evidence="1">
    <location>
        <begin position="116"/>
        <end position="134"/>
    </location>
</feature>
<evidence type="ECO:0000313" key="2">
    <source>
        <dbReference type="EMBL" id="PTA69240.1"/>
    </source>
</evidence>
<evidence type="ECO:0000256" key="1">
    <source>
        <dbReference type="SAM" id="Phobius"/>
    </source>
</evidence>
<organism evidence="2 3">
    <name type="scientific">Deinococcus arcticus</name>
    <dbReference type="NCBI Taxonomy" id="2136176"/>
    <lineage>
        <taxon>Bacteria</taxon>
        <taxon>Thermotogati</taxon>
        <taxon>Deinococcota</taxon>
        <taxon>Deinococci</taxon>
        <taxon>Deinococcales</taxon>
        <taxon>Deinococcaceae</taxon>
        <taxon>Deinococcus</taxon>
    </lineage>
</organism>
<feature type="transmembrane region" description="Helical" evidence="1">
    <location>
        <begin position="18"/>
        <end position="36"/>
    </location>
</feature>
<reference evidence="2 3" key="1">
    <citation type="submission" date="2018-03" db="EMBL/GenBank/DDBJ databases">
        <title>Draft genome of Deinococcus sp. OD32.</title>
        <authorList>
            <person name="Wang X.-P."/>
            <person name="Du Z.-J."/>
        </authorList>
    </citation>
    <scope>NUCLEOTIDE SEQUENCE [LARGE SCALE GENOMIC DNA]</scope>
    <source>
        <strain evidence="2 3">OD32</strain>
    </source>
</reference>
<feature type="transmembrane region" description="Helical" evidence="1">
    <location>
        <begin position="165"/>
        <end position="183"/>
    </location>
</feature>
<comment type="caution">
    <text evidence="2">The sequence shown here is derived from an EMBL/GenBank/DDBJ whole genome shotgun (WGS) entry which is preliminary data.</text>
</comment>
<keyword evidence="1" id="KW-1133">Transmembrane helix</keyword>
<gene>
    <name evidence="2" type="ORF">C8263_02530</name>
</gene>
<dbReference type="AlphaFoldDB" id="A0A2T3WBF5"/>
<name>A0A2T3WBF5_9DEIO</name>
<evidence type="ECO:0000313" key="3">
    <source>
        <dbReference type="Proteomes" id="UP000240317"/>
    </source>
</evidence>
<dbReference type="EMBL" id="PYSV01000002">
    <property type="protein sequence ID" value="PTA69240.1"/>
    <property type="molecule type" value="Genomic_DNA"/>
</dbReference>
<keyword evidence="1" id="KW-0812">Transmembrane</keyword>
<proteinExistence type="predicted"/>
<accession>A0A2T3WBF5</accession>
<feature type="transmembrane region" description="Helical" evidence="1">
    <location>
        <begin position="65"/>
        <end position="84"/>
    </location>
</feature>
<protein>
    <submittedName>
        <fullName evidence="2">Uncharacterized protein</fullName>
    </submittedName>
</protein>
<keyword evidence="3" id="KW-1185">Reference proteome</keyword>